<evidence type="ECO:0000313" key="2">
    <source>
        <dbReference type="Proteomes" id="UP000250434"/>
    </source>
</evidence>
<protein>
    <submittedName>
        <fullName evidence="1">Uncharacterized protein</fullName>
    </submittedName>
</protein>
<proteinExistence type="predicted"/>
<dbReference type="Proteomes" id="UP000250434">
    <property type="component" value="Chromosome"/>
</dbReference>
<gene>
    <name evidence="1" type="ORF">A4R43_28495</name>
</gene>
<sequence>MTDNREYWLPITRKHSPVRAIASRRRRRATDQVLVAELHDGRWASTNIQLGSTTQVTALTLGMALNRQVKRLYEVDTSPQTLVFTSLFETETEGKVLEGDIVVTWRISDPVAAVTTPKFDHLGDIRSAAEDLLRAIALNADVESVSDLSNKADQALAPMKRLPNGVISWGDAATQFRLTGMGTLHRHSVESIRRARIVDREQRELDRERINFYSDVIKSGRISLLALMLSNEKEQVQKVLDYIQLHEIPLGSSVLDGQDPVRHAIGQIMSTADDFELQQMRSSLLRTWQSQHQDDALGILRDALGSGTYDKHQSQQ</sequence>
<organism evidence="1 2">
    <name type="scientific">Amycolatopsis albispora</name>
    <dbReference type="NCBI Taxonomy" id="1804986"/>
    <lineage>
        <taxon>Bacteria</taxon>
        <taxon>Bacillati</taxon>
        <taxon>Actinomycetota</taxon>
        <taxon>Actinomycetes</taxon>
        <taxon>Pseudonocardiales</taxon>
        <taxon>Pseudonocardiaceae</taxon>
        <taxon>Amycolatopsis</taxon>
    </lineage>
</organism>
<dbReference type="RefSeq" id="WP_113695165.1">
    <property type="nucleotide sequence ID" value="NZ_CP015163.1"/>
</dbReference>
<name>A0A344LD11_9PSEU</name>
<dbReference type="AlphaFoldDB" id="A0A344LD11"/>
<evidence type="ECO:0000313" key="1">
    <source>
        <dbReference type="EMBL" id="AXB45935.1"/>
    </source>
</evidence>
<dbReference type="OrthoDB" id="3624079at2"/>
<accession>A0A344LD11</accession>
<keyword evidence="2" id="KW-1185">Reference proteome</keyword>
<reference evidence="1 2" key="1">
    <citation type="submission" date="2016-04" db="EMBL/GenBank/DDBJ databases">
        <title>Complete genome sequence and analysis of deep-sea sediment isolate, Amycolatopsis sp. WP1.</title>
        <authorList>
            <person name="Wang H."/>
            <person name="Chen S."/>
            <person name="Wu Q."/>
        </authorList>
    </citation>
    <scope>NUCLEOTIDE SEQUENCE [LARGE SCALE GENOMIC DNA]</scope>
    <source>
        <strain evidence="1 2">WP1</strain>
    </source>
</reference>
<dbReference type="EMBL" id="CP015163">
    <property type="protein sequence ID" value="AXB45935.1"/>
    <property type="molecule type" value="Genomic_DNA"/>
</dbReference>
<dbReference type="KEGG" id="aab:A4R43_28495"/>